<feature type="transmembrane region" description="Helical" evidence="6">
    <location>
        <begin position="48"/>
        <end position="74"/>
    </location>
</feature>
<evidence type="ECO:0000313" key="8">
    <source>
        <dbReference type="EMBL" id="KPU46199.1"/>
    </source>
</evidence>
<keyword evidence="3 6" id="KW-0812">Transmembrane</keyword>
<comment type="subcellular location">
    <subcellularLocation>
        <location evidence="1">Cell membrane</location>
        <topology evidence="1">Multi-pass membrane protein</topology>
    </subcellularLocation>
</comment>
<dbReference type="InterPro" id="IPR036259">
    <property type="entry name" value="MFS_trans_sf"/>
</dbReference>
<dbReference type="SUPFAM" id="SSF103473">
    <property type="entry name" value="MFS general substrate transporter"/>
    <property type="match status" value="1"/>
</dbReference>
<dbReference type="PANTHER" id="PTHR11360">
    <property type="entry name" value="MONOCARBOXYLATE TRANSPORTER"/>
    <property type="match status" value="1"/>
</dbReference>
<feature type="transmembrane region" description="Helical" evidence="6">
    <location>
        <begin position="143"/>
        <end position="162"/>
    </location>
</feature>
<keyword evidence="9" id="KW-1185">Reference proteome</keyword>
<feature type="transmembrane region" description="Helical" evidence="6">
    <location>
        <begin position="310"/>
        <end position="330"/>
    </location>
</feature>
<sequence>MSFLLKGVGENKRWFYPISAFFMAAFMAGGLWSMFYPHVQTHFKLENVATIVLISTFTGLGTMVVGPPVAGYILDKYGPKIPLALAAVFYFTGYAIVSTVLKQPSWSNALPLWYIGGFFCGFGGGLFGGTYTSTVAKWFPDRVGTAMGIAVAGGGTGTIFMSPLTASFIASSGFSGTVFIILGLLGLFWFALGCIFWKMPDNDWKPAGWIPKSPTTGKVVEEQKQFTLPEAVRDKRFWILYGGFLCSAFANTLFGQNASMIIIEGLTKAGMERADILAMVVPTYLSINAFGGLIGRFTWGWLMDKMGGPFRTLPIVYFISGVMIWVFYMGYTSSSFIFAVAAILSFTLAGEPVLHYAAVPSIFGRRHIGKIMNTINSFSVGIGITVGGVAGASIRDALGGYFWALVVAVVLRMIAASFATTGFFVTRKMDAAAKKTA</sequence>
<protein>
    <submittedName>
        <fullName evidence="8">Oxalate:formate antiporter</fullName>
    </submittedName>
</protein>
<evidence type="ECO:0000256" key="5">
    <source>
        <dbReference type="ARBA" id="ARBA00023136"/>
    </source>
</evidence>
<evidence type="ECO:0000256" key="4">
    <source>
        <dbReference type="ARBA" id="ARBA00022989"/>
    </source>
</evidence>
<dbReference type="GO" id="GO:0005886">
    <property type="term" value="C:plasma membrane"/>
    <property type="evidence" value="ECO:0007669"/>
    <property type="project" value="UniProtKB-SubCell"/>
</dbReference>
<feature type="domain" description="Major facilitator superfamily (MFS) profile" evidence="7">
    <location>
        <begin position="13"/>
        <end position="427"/>
    </location>
</feature>
<evidence type="ECO:0000256" key="6">
    <source>
        <dbReference type="SAM" id="Phobius"/>
    </source>
</evidence>
<dbReference type="OrthoDB" id="9793415at2"/>
<feature type="transmembrane region" description="Helical" evidence="6">
    <location>
        <begin position="81"/>
        <end position="101"/>
    </location>
</feature>
<feature type="transmembrane region" description="Helical" evidence="6">
    <location>
        <begin position="14"/>
        <end position="36"/>
    </location>
</feature>
<feature type="transmembrane region" description="Helical" evidence="6">
    <location>
        <begin position="174"/>
        <end position="197"/>
    </location>
</feature>
<dbReference type="AlphaFoldDB" id="A0A0P8Z233"/>
<organism evidence="8 9">
    <name type="scientific">Oxobacter pfennigii</name>
    <dbReference type="NCBI Taxonomy" id="36849"/>
    <lineage>
        <taxon>Bacteria</taxon>
        <taxon>Bacillati</taxon>
        <taxon>Bacillota</taxon>
        <taxon>Clostridia</taxon>
        <taxon>Eubacteriales</taxon>
        <taxon>Clostridiaceae</taxon>
        <taxon>Oxobacter</taxon>
    </lineage>
</organism>
<keyword evidence="4 6" id="KW-1133">Transmembrane helix</keyword>
<dbReference type="InterPro" id="IPR020846">
    <property type="entry name" value="MFS_dom"/>
</dbReference>
<feature type="transmembrane region" description="Helical" evidence="6">
    <location>
        <begin position="237"/>
        <end position="256"/>
    </location>
</feature>
<name>A0A0P8Z233_9CLOT</name>
<dbReference type="Gene3D" id="1.20.1250.20">
    <property type="entry name" value="MFS general substrate transporter like domains"/>
    <property type="match status" value="1"/>
</dbReference>
<keyword evidence="2" id="KW-0813">Transport</keyword>
<comment type="caution">
    <text evidence="8">The sequence shown here is derived from an EMBL/GenBank/DDBJ whole genome shotgun (WGS) entry which is preliminary data.</text>
</comment>
<evidence type="ECO:0000256" key="2">
    <source>
        <dbReference type="ARBA" id="ARBA00022448"/>
    </source>
</evidence>
<keyword evidence="5 6" id="KW-0472">Membrane</keyword>
<proteinExistence type="predicted"/>
<reference evidence="8 9" key="1">
    <citation type="submission" date="2015-09" db="EMBL/GenBank/DDBJ databases">
        <title>Genome sequence of Oxobacter pfennigii DSM 3222.</title>
        <authorList>
            <person name="Poehlein A."/>
            <person name="Bengelsdorf F.R."/>
            <person name="Schiel-Bengelsdorf B."/>
            <person name="Duerre P."/>
            <person name="Daniel R."/>
        </authorList>
    </citation>
    <scope>NUCLEOTIDE SEQUENCE [LARGE SCALE GENOMIC DNA]</scope>
    <source>
        <strain evidence="8 9">DSM 3222</strain>
    </source>
</reference>
<evidence type="ECO:0000313" key="9">
    <source>
        <dbReference type="Proteomes" id="UP000050326"/>
    </source>
</evidence>
<feature type="transmembrane region" description="Helical" evidence="6">
    <location>
        <begin position="400"/>
        <end position="425"/>
    </location>
</feature>
<dbReference type="STRING" id="36849.OXPF_03090"/>
<dbReference type="GO" id="GO:0022857">
    <property type="term" value="F:transmembrane transporter activity"/>
    <property type="evidence" value="ECO:0007669"/>
    <property type="project" value="InterPro"/>
</dbReference>
<feature type="transmembrane region" description="Helical" evidence="6">
    <location>
        <begin position="113"/>
        <end position="131"/>
    </location>
</feature>
<gene>
    <name evidence="8" type="primary">oxlT</name>
    <name evidence="8" type="ORF">OXPF_03090</name>
</gene>
<dbReference type="EMBL" id="LKET01000014">
    <property type="protein sequence ID" value="KPU46199.1"/>
    <property type="molecule type" value="Genomic_DNA"/>
</dbReference>
<evidence type="ECO:0000256" key="3">
    <source>
        <dbReference type="ARBA" id="ARBA00022692"/>
    </source>
</evidence>
<feature type="transmembrane region" description="Helical" evidence="6">
    <location>
        <begin position="336"/>
        <end position="359"/>
    </location>
</feature>
<dbReference type="InterPro" id="IPR011701">
    <property type="entry name" value="MFS"/>
</dbReference>
<dbReference type="Proteomes" id="UP000050326">
    <property type="component" value="Unassembled WGS sequence"/>
</dbReference>
<feature type="transmembrane region" description="Helical" evidence="6">
    <location>
        <begin position="371"/>
        <end position="394"/>
    </location>
</feature>
<evidence type="ECO:0000259" key="7">
    <source>
        <dbReference type="PROSITE" id="PS50850"/>
    </source>
</evidence>
<feature type="transmembrane region" description="Helical" evidence="6">
    <location>
        <begin position="276"/>
        <end position="298"/>
    </location>
</feature>
<evidence type="ECO:0000256" key="1">
    <source>
        <dbReference type="ARBA" id="ARBA00004651"/>
    </source>
</evidence>
<dbReference type="Pfam" id="PF07690">
    <property type="entry name" value="MFS_1"/>
    <property type="match status" value="1"/>
</dbReference>
<accession>A0A0P8Z233</accession>
<dbReference type="InterPro" id="IPR050327">
    <property type="entry name" value="Proton-linked_MCT"/>
</dbReference>
<dbReference type="RefSeq" id="WP_054873453.1">
    <property type="nucleotide sequence ID" value="NZ_LKET01000014.1"/>
</dbReference>
<dbReference type="PROSITE" id="PS50850">
    <property type="entry name" value="MFS"/>
    <property type="match status" value="1"/>
</dbReference>